<evidence type="ECO:0000313" key="1">
    <source>
        <dbReference type="EMBL" id="KYC53885.1"/>
    </source>
</evidence>
<dbReference type="Proteomes" id="UP000075398">
    <property type="component" value="Unassembled WGS sequence"/>
</dbReference>
<sequence length="487" mass="56468">MAGVLTGYTRDVWNFYPHLRLLNRFLLYLDARWFTRFMVSMPPQHGKSELISKYFQAWQIANHPDDRLLLASYEAGVANRWGRRVRELVKEYFKPLFNLELDPSKQAANEWELKGYRGSMSTAGSDGAFTGLPGDCVTIDDPHKGRKEARSKVIQQNVYEFYTDSADPRLSKKGIMALIQTRWDLFDLAGRIQKAEDCLTIEEALKVFQRNEILDNDEWVVLNLPAIAPKREILKLNGTTLWHRAKGAALCEDLHPLKQLTLKKGRTPHKSWLSEYMGTPIEDEGDMFHESWFKIKDEPPEDLIRMIRWWDLASKKKKEAMKSGGKYARTAGVLLGITEDRDLWCFDSKFFQKSPAGVRKKVVKTAESDRKRWGEWYDEPNIFWIRGGKDPGQASEDQELTYSRLLLGYNFKLIREVGSKEDRAENVAEHIEINNMYLLRGRWNKEFIEEHTLFPGGEWKDQVDATSGAYSQLTRIRKRATVYGGAR</sequence>
<comment type="caution">
    <text evidence="1">The sequence shown here is derived from an EMBL/GenBank/DDBJ whole genome shotgun (WGS) entry which is preliminary data.</text>
</comment>
<evidence type="ECO:0000313" key="2">
    <source>
        <dbReference type="Proteomes" id="UP000075398"/>
    </source>
</evidence>
<proteinExistence type="predicted"/>
<organism evidence="1 2">
    <name type="scientific">Candidatus Methanofastidiosum methylothiophilum</name>
    <dbReference type="NCBI Taxonomy" id="1705564"/>
    <lineage>
        <taxon>Archaea</taxon>
        <taxon>Methanobacteriati</taxon>
        <taxon>Methanobacteriota</taxon>
        <taxon>Stenosarchaea group</taxon>
        <taxon>Candidatus Methanofastidiosia</taxon>
        <taxon>Candidatus Methanofastidiosales</taxon>
        <taxon>Candidatus Methanofastidiosaceae</taxon>
        <taxon>Candidatus Methanofastidiosum</taxon>
    </lineage>
</organism>
<gene>
    <name evidence="1" type="ORF">AMQ22_00085</name>
</gene>
<accession>A0A150J9R8</accession>
<protein>
    <submittedName>
        <fullName evidence="1">Terminase-like family protein</fullName>
    </submittedName>
</protein>
<dbReference type="EMBL" id="LNGC01000001">
    <property type="protein sequence ID" value="KYC53885.1"/>
    <property type="molecule type" value="Genomic_DNA"/>
</dbReference>
<dbReference type="AlphaFoldDB" id="A0A150J9R8"/>
<reference evidence="1 2" key="1">
    <citation type="journal article" date="2016" name="ISME J.">
        <title>Chasing the elusive Euryarchaeota class WSA2: genomes reveal a uniquely fastidious methyl-reducing methanogen.</title>
        <authorList>
            <person name="Nobu M.K."/>
            <person name="Narihiro T."/>
            <person name="Kuroda K."/>
            <person name="Mei R."/>
            <person name="Liu W.T."/>
        </authorList>
    </citation>
    <scope>NUCLEOTIDE SEQUENCE [LARGE SCALE GENOMIC DNA]</scope>
    <source>
        <strain evidence="1">U1lsi0528_Bin055</strain>
    </source>
</reference>
<name>A0A150J9R8_9EURY</name>